<feature type="region of interest" description="Disordered" evidence="1">
    <location>
        <begin position="85"/>
        <end position="121"/>
    </location>
</feature>
<feature type="compositionally biased region" description="Polar residues" evidence="1">
    <location>
        <begin position="88"/>
        <end position="104"/>
    </location>
</feature>
<feature type="region of interest" description="Disordered" evidence="1">
    <location>
        <begin position="1"/>
        <end position="27"/>
    </location>
</feature>
<dbReference type="Proteomes" id="UP000245783">
    <property type="component" value="Unassembled WGS sequence"/>
</dbReference>
<feature type="region of interest" description="Disordered" evidence="1">
    <location>
        <begin position="234"/>
        <end position="274"/>
    </location>
</feature>
<feature type="region of interest" description="Disordered" evidence="1">
    <location>
        <begin position="639"/>
        <end position="664"/>
    </location>
</feature>
<reference evidence="2 3" key="1">
    <citation type="journal article" date="2018" name="Mol. Biol. Evol.">
        <title>Broad Genomic Sampling Reveals a Smut Pathogenic Ancestry of the Fungal Clade Ustilaginomycotina.</title>
        <authorList>
            <person name="Kijpornyongpan T."/>
            <person name="Mondo S.J."/>
            <person name="Barry K."/>
            <person name="Sandor L."/>
            <person name="Lee J."/>
            <person name="Lipzen A."/>
            <person name="Pangilinan J."/>
            <person name="LaButti K."/>
            <person name="Hainaut M."/>
            <person name="Henrissat B."/>
            <person name="Grigoriev I.V."/>
            <person name="Spatafora J.W."/>
            <person name="Aime M.C."/>
        </authorList>
    </citation>
    <scope>NUCLEOTIDE SEQUENCE [LARGE SCALE GENOMIC DNA]</scope>
    <source>
        <strain evidence="2 3">MCA 4658</strain>
    </source>
</reference>
<feature type="compositionally biased region" description="Polar residues" evidence="1">
    <location>
        <begin position="540"/>
        <end position="557"/>
    </location>
</feature>
<evidence type="ECO:0000313" key="3">
    <source>
        <dbReference type="Proteomes" id="UP000245783"/>
    </source>
</evidence>
<evidence type="ECO:0000256" key="1">
    <source>
        <dbReference type="SAM" id="MobiDB-lite"/>
    </source>
</evidence>
<feature type="compositionally biased region" description="Polar residues" evidence="1">
    <location>
        <begin position="261"/>
        <end position="274"/>
    </location>
</feature>
<evidence type="ECO:0000313" key="2">
    <source>
        <dbReference type="EMBL" id="PWN46188.1"/>
    </source>
</evidence>
<keyword evidence="3" id="KW-1185">Reference proteome</keyword>
<proteinExistence type="predicted"/>
<gene>
    <name evidence="2" type="ORF">IE81DRAFT_86610</name>
</gene>
<feature type="compositionally biased region" description="Polar residues" evidence="1">
    <location>
        <begin position="639"/>
        <end position="654"/>
    </location>
</feature>
<name>A0A316WB31_9BASI</name>
<feature type="region of interest" description="Disordered" evidence="1">
    <location>
        <begin position="540"/>
        <end position="595"/>
    </location>
</feature>
<dbReference type="InParanoid" id="A0A316WB31"/>
<feature type="compositionally biased region" description="Low complexity" evidence="1">
    <location>
        <begin position="558"/>
        <end position="569"/>
    </location>
</feature>
<dbReference type="GeneID" id="37039575"/>
<organism evidence="2 3">
    <name type="scientific">Ceraceosorus guamensis</name>
    <dbReference type="NCBI Taxonomy" id="1522189"/>
    <lineage>
        <taxon>Eukaryota</taxon>
        <taxon>Fungi</taxon>
        <taxon>Dikarya</taxon>
        <taxon>Basidiomycota</taxon>
        <taxon>Ustilaginomycotina</taxon>
        <taxon>Exobasidiomycetes</taxon>
        <taxon>Ceraceosorales</taxon>
        <taxon>Ceraceosoraceae</taxon>
        <taxon>Ceraceosorus</taxon>
    </lineage>
</organism>
<dbReference type="OrthoDB" id="10312818at2759"/>
<accession>A0A316WB31</accession>
<dbReference type="EMBL" id="KZ819352">
    <property type="protein sequence ID" value="PWN46188.1"/>
    <property type="molecule type" value="Genomic_DNA"/>
</dbReference>
<sequence>MPVTRSLTPTQAHMQGSSKRRPAPTPLDLRAAHAKKVSRGFNKYPVPNHPRSLVPGKQIYCAPTKQPAATVRIVDAIDLNEARRLKNKTVSKSSPRQYESTSPRRQPLRSVRGRPRTPLPIVNGVKQHTVASPAARSVTFPMPKRKSSRISLRLLGGGSSSAKRLVAAAAMEKTPCPWTKGCTDCRAHQQADVPEVPKISSKSYGLASGLGSGSVDIVPDSWLELCWGENHDRFPSEAKPGMPTRRQQSMPAMPSHAKVSQPMSRKSTPPAGSQASIPLVASTVELPPVPSASITGEAILRHSPEAEQPKQLPLVNESTKTSPKMKVINTPQSALPTPLPAWVADVDAYLASMTPTWAGRTPATARSLKSACASAVSVWSVSSALSAYPNTPAVLASRSPSTMAALLKSYGVPVQLATPIQAQAVPLARPQSAIFSLGGSPLMSAVTDYSVDSDDSAEDHSHQAPTVTVTECAADTLSAASDGETKIGNAMLQDAPITASSSEASPPRFMNAKMRTASVSSHGSSRSGSSYRADSIFSSESSYADSDVTNSPRTSIESSSPPAKTSKSALLNGRQITEPARTEVRGTKDIVPPLPTTDAQTVAAIVSAKATGATKPIPPPITIAAIKPIAMAEVETNSAASIPAQSSDSVTTEFGGSVRDFMDEDDGLEDQSAFSAVSISSEEWSADFSSAAENFEKVAMGDVFPQIPEPAAVSKQQRLLVEVERLNAVKMDRGRKFGHARSKSSPGAFQVTAPFAFGPSLIEPEVSVARHPGAKPFAASAAGRALELSRLQLSIEQLQMESLSLMNA</sequence>
<feature type="compositionally biased region" description="Polar residues" evidence="1">
    <location>
        <begin position="1"/>
        <end position="17"/>
    </location>
</feature>
<feature type="region of interest" description="Disordered" evidence="1">
    <location>
        <begin position="450"/>
        <end position="469"/>
    </location>
</feature>
<dbReference type="AlphaFoldDB" id="A0A316WB31"/>
<dbReference type="RefSeq" id="XP_025373348.1">
    <property type="nucleotide sequence ID" value="XM_025517705.1"/>
</dbReference>
<protein>
    <submittedName>
        <fullName evidence="2">Uncharacterized protein</fullName>
    </submittedName>
</protein>